<dbReference type="KEGG" id="lez:GLE_1940"/>
<evidence type="ECO:0000313" key="2">
    <source>
        <dbReference type="EMBL" id="ALN57291.1"/>
    </source>
</evidence>
<accession>A0A0S2DF84</accession>
<name>A0A0S2DF84_LYSEN</name>
<evidence type="ECO:0000313" key="3">
    <source>
        <dbReference type="Proteomes" id="UP000061569"/>
    </source>
</evidence>
<keyword evidence="1" id="KW-0472">Membrane</keyword>
<organism evidence="2 3">
    <name type="scientific">Lysobacter enzymogenes</name>
    <dbReference type="NCBI Taxonomy" id="69"/>
    <lineage>
        <taxon>Bacteria</taxon>
        <taxon>Pseudomonadati</taxon>
        <taxon>Pseudomonadota</taxon>
        <taxon>Gammaproteobacteria</taxon>
        <taxon>Lysobacterales</taxon>
        <taxon>Lysobacteraceae</taxon>
        <taxon>Lysobacter</taxon>
    </lineage>
</organism>
<evidence type="ECO:0000256" key="1">
    <source>
        <dbReference type="SAM" id="Phobius"/>
    </source>
</evidence>
<keyword evidence="1" id="KW-0812">Transmembrane</keyword>
<protein>
    <submittedName>
        <fullName evidence="2">Uncharacterized protein</fullName>
    </submittedName>
</protein>
<dbReference type="AlphaFoldDB" id="A0A0S2DF84"/>
<proteinExistence type="predicted"/>
<dbReference type="STRING" id="69.GLE_1940"/>
<dbReference type="EMBL" id="CP013140">
    <property type="protein sequence ID" value="ALN57291.1"/>
    <property type="molecule type" value="Genomic_DNA"/>
</dbReference>
<reference evidence="2 3" key="1">
    <citation type="submission" date="2015-11" db="EMBL/GenBank/DDBJ databases">
        <title>Genome sequences of Lysobacter enzymogenes strain C3 and Lysobacter antibioticus ATCC 29479.</title>
        <authorList>
            <person name="Kobayashi D.Y."/>
        </authorList>
    </citation>
    <scope>NUCLEOTIDE SEQUENCE [LARGE SCALE GENOMIC DNA]</scope>
    <source>
        <strain evidence="2 3">C3</strain>
    </source>
</reference>
<dbReference type="Proteomes" id="UP000061569">
    <property type="component" value="Chromosome"/>
</dbReference>
<feature type="transmembrane region" description="Helical" evidence="1">
    <location>
        <begin position="12"/>
        <end position="33"/>
    </location>
</feature>
<dbReference type="PATRIC" id="fig|69.6.peg.1905"/>
<gene>
    <name evidence="2" type="ORF">GLE_1940</name>
</gene>
<sequence>MEWTGAMQGRIVVAFAKVLGAISVCMLAIWAWMALAPGCRFALDEWTWQGRAVPKRELCPGEFAVRPVQRDGRECLELYALKDGLPVGERCPRPDAP</sequence>
<keyword evidence="1" id="KW-1133">Transmembrane helix</keyword>